<name>A0A7T3C117_MORNO</name>
<keyword evidence="3" id="KW-1185">Reference proteome</keyword>
<protein>
    <submittedName>
        <fullName evidence="2">DUF3482 domain-containing protein</fullName>
    </submittedName>
</protein>
<dbReference type="Pfam" id="PF01926">
    <property type="entry name" value="MMR_HSR1"/>
    <property type="match status" value="1"/>
</dbReference>
<feature type="domain" description="G" evidence="1">
    <location>
        <begin position="12"/>
        <end position="161"/>
    </location>
</feature>
<dbReference type="PANTHER" id="PTHR42714">
    <property type="entry name" value="TRNA MODIFICATION GTPASE GTPBP3"/>
    <property type="match status" value="1"/>
</dbReference>
<dbReference type="Gene3D" id="3.40.50.300">
    <property type="entry name" value="P-loop containing nucleotide triphosphate hydrolases"/>
    <property type="match status" value="1"/>
</dbReference>
<dbReference type="Pfam" id="PF11981">
    <property type="entry name" value="DUF3482"/>
    <property type="match status" value="1"/>
</dbReference>
<dbReference type="InterPro" id="IPR021871">
    <property type="entry name" value="DUF3482"/>
</dbReference>
<proteinExistence type="predicted"/>
<evidence type="ECO:0000313" key="2">
    <source>
        <dbReference type="EMBL" id="QPT45600.1"/>
    </source>
</evidence>
<dbReference type="Proteomes" id="UP000594834">
    <property type="component" value="Chromosome"/>
</dbReference>
<dbReference type="EMBL" id="CP065728">
    <property type="protein sequence ID" value="QPT45600.1"/>
    <property type="molecule type" value="Genomic_DNA"/>
</dbReference>
<reference evidence="2 3" key="1">
    <citation type="submission" date="2020-12" db="EMBL/GenBank/DDBJ databases">
        <title>FDA dAtabase for Regulatory Grade micrObial Sequences (FDA-ARGOS): Supporting development and validation of Infectious Disease Dx tests.</title>
        <authorList>
            <person name="Sproer C."/>
            <person name="Gronow S."/>
            <person name="Severitt S."/>
            <person name="Schroder I."/>
            <person name="Tallon L."/>
            <person name="Sadzewicz L."/>
            <person name="Zhao X."/>
            <person name="Boylan J."/>
            <person name="Ott S."/>
            <person name="Bowen H."/>
            <person name="Vavikolanu K."/>
            <person name="Mehta A."/>
            <person name="Aluvathingal J."/>
            <person name="Nadendla S."/>
            <person name="Lowell S."/>
            <person name="Myers T."/>
            <person name="Yan Y."/>
            <person name="Sichtig H."/>
        </authorList>
    </citation>
    <scope>NUCLEOTIDE SEQUENCE [LARGE SCALE GENOMIC DNA]</scope>
    <source>
        <strain evidence="2 3">FDAARGOS_869</strain>
    </source>
</reference>
<organism evidence="2 3">
    <name type="scientific">Moraxella nonliquefaciens</name>
    <dbReference type="NCBI Taxonomy" id="478"/>
    <lineage>
        <taxon>Bacteria</taxon>
        <taxon>Pseudomonadati</taxon>
        <taxon>Pseudomonadota</taxon>
        <taxon>Gammaproteobacteria</taxon>
        <taxon>Moraxellales</taxon>
        <taxon>Moraxellaceae</taxon>
        <taxon>Moraxella</taxon>
    </lineage>
</organism>
<evidence type="ECO:0000259" key="1">
    <source>
        <dbReference type="Pfam" id="PF01926"/>
    </source>
</evidence>
<dbReference type="SUPFAM" id="SSF52540">
    <property type="entry name" value="P-loop containing nucleoside triphosphate hydrolases"/>
    <property type="match status" value="1"/>
</dbReference>
<evidence type="ECO:0000313" key="3">
    <source>
        <dbReference type="Proteomes" id="UP000594834"/>
    </source>
</evidence>
<accession>A0A7T3C117</accession>
<dbReference type="InterPro" id="IPR027417">
    <property type="entry name" value="P-loop_NTPase"/>
</dbReference>
<dbReference type="PANTHER" id="PTHR42714:SF7">
    <property type="entry name" value="G DOMAIN-CONTAINING PROTEIN"/>
    <property type="match status" value="1"/>
</dbReference>
<dbReference type="InterPro" id="IPR006073">
    <property type="entry name" value="GTP-bd"/>
</dbReference>
<gene>
    <name evidence="2" type="ORF">I6G26_06350</name>
</gene>
<sequence>MMPHPSAIPIKLIVIGHTNVGKTSLMRTLLRDGEFGEVKNASATTRHVEAVTLYANDSKPLIILHDTPGLEDGSGVMDFLHEHTDGRDDGVERLESFLKAVANRDFRLGDDYGQEAKVINALLRADVAIYVVDVREPVLSKYKDELAILASSGVPVLPVFNFIKDERANFDDWRETLSRRALHAYQPFDTIAFDFSSEMALWDNLGTLTHHPAFAILKHERTKLWQDMAEMGSLIIADFLINVASFHKKINEDDDPTPTFTTMQHATRQAFDIMQQKLLALYKFYHVQTEHGELTIKGAKQDIFDSELLTRYGIRTASGSMAGMIVGAGIDVATLGASLGLGTAIGSVLGGLLPNSGSIKDKVMGVKTLTINDETLALLAMQSQNLHHTLRHLGHASLDIVRTSHHDTLIWQANKLPTPLKKARAYPHYSSLDGRYDDKKAVRSELSEKLGDILLSHLGNMEKMPP</sequence>